<dbReference type="EMBL" id="KZ678643">
    <property type="protein sequence ID" value="PSR77710.1"/>
    <property type="molecule type" value="Genomic_DNA"/>
</dbReference>
<name>A0A2T2ZVB8_9PEZI</name>
<reference evidence="2 3" key="1">
    <citation type="journal article" date="2018" name="Mycol. Prog.">
        <title>Coniella lustricola, a new species from submerged detritus.</title>
        <authorList>
            <person name="Raudabaugh D.B."/>
            <person name="Iturriaga T."/>
            <person name="Carver A."/>
            <person name="Mondo S."/>
            <person name="Pangilinan J."/>
            <person name="Lipzen A."/>
            <person name="He G."/>
            <person name="Amirebrahimi M."/>
            <person name="Grigoriev I.V."/>
            <person name="Miller A.N."/>
        </authorList>
    </citation>
    <scope>NUCLEOTIDE SEQUENCE [LARGE SCALE GENOMIC DNA]</scope>
    <source>
        <strain evidence="2 3">B22-T-1</strain>
    </source>
</reference>
<gene>
    <name evidence="2" type="ORF">BD289DRAFT_456584</name>
</gene>
<evidence type="ECO:0000256" key="1">
    <source>
        <dbReference type="SAM" id="MobiDB-lite"/>
    </source>
</evidence>
<accession>A0A2T2ZVB8</accession>
<keyword evidence="3" id="KW-1185">Reference proteome</keyword>
<dbReference type="InParanoid" id="A0A2T2ZVB8"/>
<dbReference type="Proteomes" id="UP000241462">
    <property type="component" value="Unassembled WGS sequence"/>
</dbReference>
<evidence type="ECO:0000313" key="3">
    <source>
        <dbReference type="Proteomes" id="UP000241462"/>
    </source>
</evidence>
<feature type="compositionally biased region" description="Low complexity" evidence="1">
    <location>
        <begin position="37"/>
        <end position="48"/>
    </location>
</feature>
<feature type="region of interest" description="Disordered" evidence="1">
    <location>
        <begin position="1"/>
        <end position="86"/>
    </location>
</feature>
<feature type="compositionally biased region" description="Polar residues" evidence="1">
    <location>
        <begin position="27"/>
        <end position="36"/>
    </location>
</feature>
<dbReference type="AlphaFoldDB" id="A0A2T2ZVB8"/>
<proteinExistence type="predicted"/>
<evidence type="ECO:0000313" key="2">
    <source>
        <dbReference type="EMBL" id="PSR77710.1"/>
    </source>
</evidence>
<organism evidence="2 3">
    <name type="scientific">Coniella lustricola</name>
    <dbReference type="NCBI Taxonomy" id="2025994"/>
    <lineage>
        <taxon>Eukaryota</taxon>
        <taxon>Fungi</taxon>
        <taxon>Dikarya</taxon>
        <taxon>Ascomycota</taxon>
        <taxon>Pezizomycotina</taxon>
        <taxon>Sordariomycetes</taxon>
        <taxon>Sordariomycetidae</taxon>
        <taxon>Diaporthales</taxon>
        <taxon>Schizoparmaceae</taxon>
        <taxon>Coniella</taxon>
    </lineage>
</organism>
<evidence type="ECO:0008006" key="4">
    <source>
        <dbReference type="Google" id="ProtNLM"/>
    </source>
</evidence>
<protein>
    <recommendedName>
        <fullName evidence="4">RRM domain-containing protein</fullName>
    </recommendedName>
</protein>
<sequence>MAVPTRSLGFLSSARPSIGIRSPVGRTLQNLPAATRSNSSSSPSDSSSSPPPAPPTQSSSSSSPTTSTSPGVGINPPPKRSGSFEGVRRHVVLDRIENPSKWSQMHVLPPWQARANNPPPGPEKKYYRSVRINGITENTTLTDIINAIAHYGPFEKIASASMRPASHPAHREAVITFSRESGARQLVRFASIERFEINGVRPFVAQNMSNGFHQEVNKSLSRVLYFVGDPNLPNFNEEGMRKILVGHSALVGTIHKKSALYKWGFESMPATYTERWDGKKIMQWPFFDIEYQAKPFMLVLREYFKHDLLITMGHDPCERSPLKHPEAVLQRGQAEKGQAN</sequence>
<feature type="compositionally biased region" description="Low complexity" evidence="1">
    <location>
        <begin position="56"/>
        <end position="70"/>
    </location>
</feature>